<evidence type="ECO:0000313" key="2">
    <source>
        <dbReference type="Proteomes" id="UP000772434"/>
    </source>
</evidence>
<gene>
    <name evidence="1" type="ORF">BDP27DRAFT_1417739</name>
</gene>
<comment type="caution">
    <text evidence="1">The sequence shown here is derived from an EMBL/GenBank/DDBJ whole genome shotgun (WGS) entry which is preliminary data.</text>
</comment>
<sequence length="62" mass="7002">MSSGKHFHPYRHALNRRREEALNELLLTQSLSDASPVVDDGSGTENFLFLLIVVWLALSTFT</sequence>
<name>A0A9P5Q1D0_9AGAR</name>
<reference evidence="1" key="1">
    <citation type="submission" date="2020-11" db="EMBL/GenBank/DDBJ databases">
        <authorList>
            <consortium name="DOE Joint Genome Institute"/>
            <person name="Ahrendt S."/>
            <person name="Riley R."/>
            <person name="Andreopoulos W."/>
            <person name="Labutti K."/>
            <person name="Pangilinan J."/>
            <person name="Ruiz-Duenas F.J."/>
            <person name="Barrasa J.M."/>
            <person name="Sanchez-Garcia M."/>
            <person name="Camarero S."/>
            <person name="Miyauchi S."/>
            <person name="Serrano A."/>
            <person name="Linde D."/>
            <person name="Babiker R."/>
            <person name="Drula E."/>
            <person name="Ayuso-Fernandez I."/>
            <person name="Pacheco R."/>
            <person name="Padilla G."/>
            <person name="Ferreira P."/>
            <person name="Barriuso J."/>
            <person name="Kellner H."/>
            <person name="Castanera R."/>
            <person name="Alfaro M."/>
            <person name="Ramirez L."/>
            <person name="Pisabarro A.G."/>
            <person name="Kuo A."/>
            <person name="Tritt A."/>
            <person name="Lipzen A."/>
            <person name="He G."/>
            <person name="Yan M."/>
            <person name="Ng V."/>
            <person name="Cullen D."/>
            <person name="Martin F."/>
            <person name="Rosso M.-N."/>
            <person name="Henrissat B."/>
            <person name="Hibbett D."/>
            <person name="Martinez A.T."/>
            <person name="Grigoriev I.V."/>
        </authorList>
    </citation>
    <scope>NUCLEOTIDE SEQUENCE</scope>
    <source>
        <strain evidence="1">AH 40177</strain>
    </source>
</reference>
<accession>A0A9P5Q1D0</accession>
<proteinExistence type="predicted"/>
<organism evidence="1 2">
    <name type="scientific">Rhodocollybia butyracea</name>
    <dbReference type="NCBI Taxonomy" id="206335"/>
    <lineage>
        <taxon>Eukaryota</taxon>
        <taxon>Fungi</taxon>
        <taxon>Dikarya</taxon>
        <taxon>Basidiomycota</taxon>
        <taxon>Agaricomycotina</taxon>
        <taxon>Agaricomycetes</taxon>
        <taxon>Agaricomycetidae</taxon>
        <taxon>Agaricales</taxon>
        <taxon>Marasmiineae</taxon>
        <taxon>Omphalotaceae</taxon>
        <taxon>Rhodocollybia</taxon>
    </lineage>
</organism>
<evidence type="ECO:0000313" key="1">
    <source>
        <dbReference type="EMBL" id="KAF9072973.1"/>
    </source>
</evidence>
<dbReference type="EMBL" id="JADNRY010000021">
    <property type="protein sequence ID" value="KAF9072973.1"/>
    <property type="molecule type" value="Genomic_DNA"/>
</dbReference>
<dbReference type="Proteomes" id="UP000772434">
    <property type="component" value="Unassembled WGS sequence"/>
</dbReference>
<dbReference type="AlphaFoldDB" id="A0A9P5Q1D0"/>
<keyword evidence="2" id="KW-1185">Reference proteome</keyword>
<protein>
    <submittedName>
        <fullName evidence="1">Uncharacterized protein</fullName>
    </submittedName>
</protein>